<dbReference type="WBParaSite" id="MCU_004882-RB">
    <property type="protein sequence ID" value="MCU_004882-RB"/>
    <property type="gene ID" value="MCU_004882"/>
</dbReference>
<reference evidence="4" key="1">
    <citation type="submission" date="2019-11" db="UniProtKB">
        <authorList>
            <consortium name="WormBaseParasite"/>
        </authorList>
    </citation>
    <scope>IDENTIFICATION</scope>
</reference>
<dbReference type="GO" id="GO:0014069">
    <property type="term" value="C:postsynaptic density"/>
    <property type="evidence" value="ECO:0007669"/>
    <property type="project" value="TreeGrafter"/>
</dbReference>
<feature type="compositionally biased region" description="Basic and acidic residues" evidence="2">
    <location>
        <begin position="515"/>
        <end position="525"/>
    </location>
</feature>
<feature type="repeat" description="ANK" evidence="1">
    <location>
        <begin position="347"/>
        <end position="379"/>
    </location>
</feature>
<sequence>MKKFTINSQLSDTDSGRFSGGATSSDSSFRVQDPCNALLIKISIPFLSKQVYASALSKALVNHVKQKLLDEFGNQITDSINYGLFIPPANGRNGKFLEEDRPISAYVTDESSCVLEFTYKIRISPPALINLLPGDKYKNLPQSFLRAVARGEIKKVEKFLSRGFDPNYICPRTEESPLSVAVGRPRPLEMIKTLIAGGAHKDFRTRGGITPLHKAASIGNFEAVKALLDFGQSPNTLDANGLTPLYHNILEDVDTRICHRLLYEHAQIEIYDSGGRQEIHQAALLGRTDQINLLIMYGADVNARSHSRPEMDPPGRPALPRRTTKSQNSGTQSSATQLRLNQILGCGRETPLHYAAIAGQCATARRLLYWGADPTLTNDKGRTPVEEARLHGNHEVAEIIRNFRAGTGGGGKNFGASEGSICGPFLPAPTYNQKRKPMTAPLQISPLDDYVSLTVLGAERKGPSRSVTMPFPVSPVHINPAGADHSRLQSTLDGTTRRLSPTSTSSPYHGLRGRASSDGDLLRSLEEEEEEEGQEKARAGCGVQSSRERRNSRRTRRQRVARGYADCVKKNGRSLSQNCNRKCLKSWKSSHTLNEDSALEEEAADVMPAMPLRGGEFRFTSGQRGEDAARALRRSKTAPFANPCSERPRSSQDTSLTVGQFARRERISTGQTLGHQSQENAPIPTNPFCPVSVSPRPVSPRQRNSHHFARSPVKAGDLSGACSPTQSPAHADLVGGTSANREGGAGVARTVVLHKAYLPDAPRIPTLGLTLRTVQNTSAVQRFVPSQAKPSLQLIKQVKPASPAFNAGLREGDYVIKINHVDVSRACHTEVVNLLDTLKSNSVVLEVVRPIHAASCLRPQDAQGGRTNAPISCQGKIGPAPPRGVQRSVSMVGRFTHKNGPAPYSPMLPMPALQGRCVSPGESSVSSTDEAFCSQSVSRTSSLITSPPPQAVDRRTSNRGANPPPYVHTPADYRIRHQFPTATYAVASRQKLLPDKASLRQMQKSHTINSFSESVGVDTSSLSSNTAASVSLSPPTRHNLQSFYANNRPTSTGRPVHSVPQPPLRFLPHYSSPIRGVQETGRLRRRDKGARHFTDHVRPLSMTSDGGGVSPTVNAGSAAVKGGVPRSSSAMSANTPPPQGGSFDPNDLVLPPPEEFCC</sequence>
<dbReference type="Gene3D" id="1.25.40.20">
    <property type="entry name" value="Ankyrin repeat-containing domain"/>
    <property type="match status" value="2"/>
</dbReference>
<dbReference type="PANTHER" id="PTHR24135">
    <property type="entry name" value="SH3 AND MULTIPLE ANKYRIN REPEAT DOMAINS PROTEIN"/>
    <property type="match status" value="1"/>
</dbReference>
<dbReference type="Pfam" id="PF00023">
    <property type="entry name" value="Ank"/>
    <property type="match status" value="1"/>
</dbReference>
<feature type="repeat" description="ANK" evidence="1">
    <location>
        <begin position="207"/>
        <end position="239"/>
    </location>
</feature>
<dbReference type="SMART" id="SM00228">
    <property type="entry name" value="PDZ"/>
    <property type="match status" value="1"/>
</dbReference>
<dbReference type="PANTHER" id="PTHR24135:SF28">
    <property type="entry name" value="LD13733P"/>
    <property type="match status" value="1"/>
</dbReference>
<keyword evidence="1" id="KW-0040">ANK repeat</keyword>
<feature type="region of interest" description="Disordered" evidence="2">
    <location>
        <begin position="937"/>
        <end position="970"/>
    </location>
</feature>
<protein>
    <submittedName>
        <fullName evidence="4">PDZ domain-containing protein</fullName>
    </submittedName>
</protein>
<dbReference type="InterPro" id="IPR036034">
    <property type="entry name" value="PDZ_sf"/>
</dbReference>
<evidence type="ECO:0000256" key="1">
    <source>
        <dbReference type="PROSITE-ProRule" id="PRU00023"/>
    </source>
</evidence>
<dbReference type="InterPro" id="IPR002110">
    <property type="entry name" value="Ankyrin_rpt"/>
</dbReference>
<dbReference type="GO" id="GO:0030160">
    <property type="term" value="F:synaptic receptor adaptor activity"/>
    <property type="evidence" value="ECO:0007669"/>
    <property type="project" value="TreeGrafter"/>
</dbReference>
<dbReference type="Pfam" id="PF17820">
    <property type="entry name" value="PDZ_6"/>
    <property type="match status" value="1"/>
</dbReference>
<feature type="compositionally biased region" description="Low complexity" evidence="2">
    <location>
        <begin position="497"/>
        <end position="507"/>
    </location>
</feature>
<dbReference type="SMART" id="SM00248">
    <property type="entry name" value="ANK"/>
    <property type="match status" value="7"/>
</dbReference>
<feature type="compositionally biased region" description="Basic residues" evidence="2">
    <location>
        <begin position="550"/>
        <end position="560"/>
    </location>
</feature>
<dbReference type="GO" id="GO:0035255">
    <property type="term" value="F:ionotropic glutamate receptor binding"/>
    <property type="evidence" value="ECO:0007669"/>
    <property type="project" value="TreeGrafter"/>
</dbReference>
<dbReference type="Gene3D" id="2.30.42.10">
    <property type="match status" value="1"/>
</dbReference>
<evidence type="ECO:0000313" key="4">
    <source>
        <dbReference type="WBParaSite" id="MCU_004882-RB"/>
    </source>
</evidence>
<feature type="region of interest" description="Disordered" evidence="2">
    <location>
        <begin position="634"/>
        <end position="658"/>
    </location>
</feature>
<feature type="compositionally biased region" description="Polar residues" evidence="2">
    <location>
        <begin position="325"/>
        <end position="336"/>
    </location>
</feature>
<feature type="domain" description="PDZ" evidence="3">
    <location>
        <begin position="750"/>
        <end position="835"/>
    </location>
</feature>
<dbReference type="PROSITE" id="PS50297">
    <property type="entry name" value="ANK_REP_REGION"/>
    <property type="match status" value="3"/>
</dbReference>
<dbReference type="InterPro" id="IPR001478">
    <property type="entry name" value="PDZ"/>
</dbReference>
<dbReference type="Pfam" id="PF12796">
    <property type="entry name" value="Ank_2"/>
    <property type="match status" value="1"/>
</dbReference>
<organism evidence="4">
    <name type="scientific">Mesocestoides corti</name>
    <name type="common">Flatworm</name>
    <dbReference type="NCBI Taxonomy" id="53468"/>
    <lineage>
        <taxon>Eukaryota</taxon>
        <taxon>Metazoa</taxon>
        <taxon>Spiralia</taxon>
        <taxon>Lophotrochozoa</taxon>
        <taxon>Platyhelminthes</taxon>
        <taxon>Cestoda</taxon>
        <taxon>Eucestoda</taxon>
        <taxon>Cyclophyllidea</taxon>
        <taxon>Mesocestoididae</taxon>
        <taxon>Mesocestoides</taxon>
    </lineage>
</organism>
<dbReference type="PROSITE" id="PS50088">
    <property type="entry name" value="ANK_REPEAT"/>
    <property type="match status" value="3"/>
</dbReference>
<feature type="region of interest" description="Disordered" evidence="2">
    <location>
        <begin position="1098"/>
        <end position="1158"/>
    </location>
</feature>
<proteinExistence type="predicted"/>
<evidence type="ECO:0000256" key="2">
    <source>
        <dbReference type="SAM" id="MobiDB-lite"/>
    </source>
</evidence>
<evidence type="ECO:0000259" key="3">
    <source>
        <dbReference type="PROSITE" id="PS50106"/>
    </source>
</evidence>
<accession>A0A5K3F1U6</accession>
<dbReference type="GO" id="GO:0043197">
    <property type="term" value="C:dendritic spine"/>
    <property type="evidence" value="ECO:0007669"/>
    <property type="project" value="TreeGrafter"/>
</dbReference>
<dbReference type="PROSITE" id="PS50106">
    <property type="entry name" value="PDZ"/>
    <property type="match status" value="1"/>
</dbReference>
<feature type="region of interest" description="Disordered" evidence="2">
    <location>
        <begin position="1"/>
        <end position="28"/>
    </location>
</feature>
<dbReference type="AlphaFoldDB" id="A0A5K3F1U6"/>
<dbReference type="PRINTS" id="PR01415">
    <property type="entry name" value="ANKYRIN"/>
</dbReference>
<dbReference type="InterPro" id="IPR036770">
    <property type="entry name" value="Ankyrin_rpt-contain_sf"/>
</dbReference>
<dbReference type="GO" id="GO:0045211">
    <property type="term" value="C:postsynaptic membrane"/>
    <property type="evidence" value="ECO:0007669"/>
    <property type="project" value="TreeGrafter"/>
</dbReference>
<dbReference type="SUPFAM" id="SSF48403">
    <property type="entry name" value="Ankyrin repeat"/>
    <property type="match status" value="1"/>
</dbReference>
<dbReference type="InterPro" id="IPR051569">
    <property type="entry name" value="SHANK"/>
</dbReference>
<feature type="region of interest" description="Disordered" evidence="2">
    <location>
        <begin position="694"/>
        <end position="737"/>
    </location>
</feature>
<name>A0A5K3F1U6_MESCO</name>
<dbReference type="SUPFAM" id="SSF50156">
    <property type="entry name" value="PDZ domain-like"/>
    <property type="match status" value="1"/>
</dbReference>
<feature type="region of interest" description="Disordered" evidence="2">
    <location>
        <begin position="303"/>
        <end position="336"/>
    </location>
</feature>
<feature type="repeat" description="ANK" evidence="1">
    <location>
        <begin position="274"/>
        <end position="306"/>
    </location>
</feature>
<feature type="compositionally biased region" description="Polar residues" evidence="2">
    <location>
        <begin position="1"/>
        <end position="13"/>
    </location>
</feature>
<dbReference type="InterPro" id="IPR041489">
    <property type="entry name" value="PDZ_6"/>
</dbReference>
<feature type="region of interest" description="Disordered" evidence="2">
    <location>
        <begin position="476"/>
        <end position="562"/>
    </location>
</feature>